<dbReference type="InterPro" id="IPR001314">
    <property type="entry name" value="Peptidase_S1A"/>
</dbReference>
<dbReference type="PANTHER" id="PTHR24250">
    <property type="entry name" value="CHYMOTRYPSIN-RELATED"/>
    <property type="match status" value="1"/>
</dbReference>
<accession>A0A8B8G702</accession>
<keyword evidence="4" id="KW-1185">Reference proteome</keyword>
<dbReference type="InterPro" id="IPR001254">
    <property type="entry name" value="Trypsin_dom"/>
</dbReference>
<dbReference type="SUPFAM" id="SSF50494">
    <property type="entry name" value="Trypsin-like serine proteases"/>
    <property type="match status" value="1"/>
</dbReference>
<dbReference type="Gene3D" id="2.40.10.10">
    <property type="entry name" value="Trypsin-like serine proteases"/>
    <property type="match status" value="2"/>
</dbReference>
<feature type="chain" id="PRO_5034628202" evidence="2">
    <location>
        <begin position="21"/>
        <end position="286"/>
    </location>
</feature>
<evidence type="ECO:0000313" key="5">
    <source>
        <dbReference type="RefSeq" id="XP_025418371.1"/>
    </source>
</evidence>
<dbReference type="InterPro" id="IPR009003">
    <property type="entry name" value="Peptidase_S1_PA"/>
</dbReference>
<dbReference type="FunFam" id="2.40.10.10:FF:000068">
    <property type="entry name" value="transmembrane protease serine 2"/>
    <property type="match status" value="1"/>
</dbReference>
<dbReference type="RefSeq" id="XP_025418371.1">
    <property type="nucleotide sequence ID" value="XM_025562586.1"/>
</dbReference>
<organism evidence="4 5">
    <name type="scientific">Sipha flava</name>
    <name type="common">yellow sugarcane aphid</name>
    <dbReference type="NCBI Taxonomy" id="143950"/>
    <lineage>
        <taxon>Eukaryota</taxon>
        <taxon>Metazoa</taxon>
        <taxon>Ecdysozoa</taxon>
        <taxon>Arthropoda</taxon>
        <taxon>Hexapoda</taxon>
        <taxon>Insecta</taxon>
        <taxon>Pterygota</taxon>
        <taxon>Neoptera</taxon>
        <taxon>Paraneoptera</taxon>
        <taxon>Hemiptera</taxon>
        <taxon>Sternorrhyncha</taxon>
        <taxon>Aphidomorpha</taxon>
        <taxon>Aphidoidea</taxon>
        <taxon>Aphididae</taxon>
        <taxon>Sipha</taxon>
    </lineage>
</organism>
<dbReference type="Pfam" id="PF00089">
    <property type="entry name" value="Trypsin"/>
    <property type="match status" value="1"/>
</dbReference>
<sequence length="286" mass="32290">MSFDSLFLGQILSIVSVVICQRNRPVCLAGGEIAESFEFPFMTVILHKTMSCSGSIISEEWILTAAHCFSISQVLSFRASDVKVIAGMINYAQKDDYTQIRQGTEVYIHPNYRVKRVANDDLALIRVRPFIMTVAVNIINLSNKGFPMNDYLECTAVGWGEINTPSGRHNTILHKLKVFSSSSAKACPGLTEWERTKIICLQQDHGKGLCDGDSGGPLICQEELYGIAHQVYKEIRYDYERKDLERCGASGITHTYMFVCPYLNWIHHYISTIPPMPQSCYRNQTK</sequence>
<reference evidence="5" key="1">
    <citation type="submission" date="2025-08" db="UniProtKB">
        <authorList>
            <consortium name="RefSeq"/>
        </authorList>
    </citation>
    <scope>IDENTIFICATION</scope>
    <source>
        <tissue evidence="5">Whole body</tissue>
    </source>
</reference>
<dbReference type="InterPro" id="IPR043504">
    <property type="entry name" value="Peptidase_S1_PA_chymotrypsin"/>
</dbReference>
<evidence type="ECO:0000256" key="1">
    <source>
        <dbReference type="ARBA" id="ARBA00023157"/>
    </source>
</evidence>
<evidence type="ECO:0000313" key="4">
    <source>
        <dbReference type="Proteomes" id="UP000694846"/>
    </source>
</evidence>
<dbReference type="OrthoDB" id="6626875at2759"/>
<feature type="domain" description="Peptidase S1" evidence="3">
    <location>
        <begin position="28"/>
        <end position="271"/>
    </location>
</feature>
<dbReference type="GO" id="GO:0004252">
    <property type="term" value="F:serine-type endopeptidase activity"/>
    <property type="evidence" value="ECO:0007669"/>
    <property type="project" value="InterPro"/>
</dbReference>
<dbReference type="GO" id="GO:0006508">
    <property type="term" value="P:proteolysis"/>
    <property type="evidence" value="ECO:0007669"/>
    <property type="project" value="InterPro"/>
</dbReference>
<name>A0A8B8G702_9HEMI</name>
<dbReference type="Proteomes" id="UP000694846">
    <property type="component" value="Unplaced"/>
</dbReference>
<dbReference type="PRINTS" id="PR00722">
    <property type="entry name" value="CHYMOTRYPSIN"/>
</dbReference>
<dbReference type="InterPro" id="IPR018114">
    <property type="entry name" value="TRYPSIN_HIS"/>
</dbReference>
<protein>
    <submittedName>
        <fullName evidence="5">Trypsin-like</fullName>
    </submittedName>
</protein>
<dbReference type="GeneID" id="112689077"/>
<dbReference type="PROSITE" id="PS50240">
    <property type="entry name" value="TRYPSIN_DOM"/>
    <property type="match status" value="1"/>
</dbReference>
<dbReference type="CDD" id="cd00190">
    <property type="entry name" value="Tryp_SPc"/>
    <property type="match status" value="1"/>
</dbReference>
<evidence type="ECO:0000256" key="2">
    <source>
        <dbReference type="SAM" id="SignalP"/>
    </source>
</evidence>
<feature type="signal peptide" evidence="2">
    <location>
        <begin position="1"/>
        <end position="20"/>
    </location>
</feature>
<proteinExistence type="predicted"/>
<gene>
    <name evidence="5" type="primary">LOC112689077</name>
</gene>
<keyword evidence="1" id="KW-1015">Disulfide bond</keyword>
<evidence type="ECO:0000259" key="3">
    <source>
        <dbReference type="PROSITE" id="PS50240"/>
    </source>
</evidence>
<dbReference type="PROSITE" id="PS00134">
    <property type="entry name" value="TRYPSIN_HIS"/>
    <property type="match status" value="1"/>
</dbReference>
<keyword evidence="2" id="KW-0732">Signal</keyword>
<dbReference type="SMART" id="SM00020">
    <property type="entry name" value="Tryp_SPc"/>
    <property type="match status" value="1"/>
</dbReference>
<dbReference type="AlphaFoldDB" id="A0A8B8G702"/>